<organism evidence="1 2">
    <name type="scientific">Alkalibacter rhizosphaerae</name>
    <dbReference type="NCBI Taxonomy" id="2815577"/>
    <lineage>
        <taxon>Bacteria</taxon>
        <taxon>Bacillati</taxon>
        <taxon>Bacillota</taxon>
        <taxon>Clostridia</taxon>
        <taxon>Eubacteriales</taxon>
        <taxon>Eubacteriaceae</taxon>
        <taxon>Alkalibacter</taxon>
    </lineage>
</organism>
<gene>
    <name evidence="1" type="ORF">J0B03_04945</name>
</gene>
<proteinExistence type="predicted"/>
<dbReference type="InterPro" id="IPR032675">
    <property type="entry name" value="LRR_dom_sf"/>
</dbReference>
<dbReference type="Proteomes" id="UP000663499">
    <property type="component" value="Chromosome"/>
</dbReference>
<dbReference type="RefSeq" id="WP_207300750.1">
    <property type="nucleotide sequence ID" value="NZ_CP071444.1"/>
</dbReference>
<dbReference type="Pfam" id="PF13306">
    <property type="entry name" value="LRR_5"/>
    <property type="match status" value="2"/>
</dbReference>
<reference evidence="1" key="1">
    <citation type="submission" date="2021-03" db="EMBL/GenBank/DDBJ databases">
        <title>Alkalibacter marinus sp. nov., isolated from tidal flat sediment.</title>
        <authorList>
            <person name="Namirimu T."/>
            <person name="Yang J.-A."/>
            <person name="Yang S.-H."/>
            <person name="Kim Y.-J."/>
            <person name="Kwon K.K."/>
        </authorList>
    </citation>
    <scope>NUCLEOTIDE SEQUENCE</scope>
    <source>
        <strain evidence="1">ES005</strain>
    </source>
</reference>
<dbReference type="PANTHER" id="PTHR45661:SF3">
    <property type="entry name" value="IG-LIKE DOMAIN-CONTAINING PROTEIN"/>
    <property type="match status" value="1"/>
</dbReference>
<protein>
    <submittedName>
        <fullName evidence="1">Leucine-rich repeat domain-containing protein</fullName>
    </submittedName>
</protein>
<dbReference type="InterPro" id="IPR053139">
    <property type="entry name" value="Surface_bspA-like"/>
</dbReference>
<dbReference type="SUPFAM" id="SSF52058">
    <property type="entry name" value="L domain-like"/>
    <property type="match status" value="1"/>
</dbReference>
<accession>A0A975AJB2</accession>
<evidence type="ECO:0000313" key="2">
    <source>
        <dbReference type="Proteomes" id="UP000663499"/>
    </source>
</evidence>
<dbReference type="KEGG" id="alka:J0B03_04945"/>
<dbReference type="AlphaFoldDB" id="A0A975AJB2"/>
<evidence type="ECO:0000313" key="1">
    <source>
        <dbReference type="EMBL" id="QSX09415.1"/>
    </source>
</evidence>
<name>A0A975AJB2_9FIRM</name>
<keyword evidence="2" id="KW-1185">Reference proteome</keyword>
<dbReference type="InterPro" id="IPR026906">
    <property type="entry name" value="LRR_5"/>
</dbReference>
<sequence length="372" mass="41692">MFTYQIKMGEVEVTGWEGPAVERLKVPKSMEDLPVTSIGEWAFSNHRDLEELILPEGMKTLGWYALSGCSRLQRIKLPQTLEVLGGSAFKNCSSLKELELPGGLQELGPHFLEGCQELSALALAEDHPHWKVLDGILYTKDGTRLLAAPPGWNGSFHSPETLKEIVGEAFWGCKGLDALFLDKSVTYVGNHAFYGCPISELTLSESLVGMGEWAFGRGKYLEKVSIPIHQELPDEVLSGLRRILEGRTLRAYQGSSRSMEILFDHRQLQDLLFSYAMGSFQPGPEATGVYREELVRHQDAIFRKILEVDGVDGLHVMEELDLVDSDNIHGLLEEASRKQATHCMLYLLEVQNRRFGLDEGIKGLDDPWDIDF</sequence>
<dbReference type="Gene3D" id="3.80.10.10">
    <property type="entry name" value="Ribonuclease Inhibitor"/>
    <property type="match status" value="1"/>
</dbReference>
<dbReference type="PANTHER" id="PTHR45661">
    <property type="entry name" value="SURFACE ANTIGEN"/>
    <property type="match status" value="1"/>
</dbReference>
<dbReference type="EMBL" id="CP071444">
    <property type="protein sequence ID" value="QSX09415.1"/>
    <property type="molecule type" value="Genomic_DNA"/>
</dbReference>